<evidence type="ECO:0000256" key="10">
    <source>
        <dbReference type="ARBA" id="ARBA00031484"/>
    </source>
</evidence>
<dbReference type="SUPFAM" id="SSF54534">
    <property type="entry name" value="FKBP-like"/>
    <property type="match status" value="1"/>
</dbReference>
<keyword evidence="15" id="KW-0413">Isomerase</keyword>
<evidence type="ECO:0000256" key="5">
    <source>
        <dbReference type="ARBA" id="ARBA00022692"/>
    </source>
</evidence>
<name>A0A2V4NGY8_9RHOB</name>
<dbReference type="InterPro" id="IPR027304">
    <property type="entry name" value="Trigger_fact/SurA_dom_sf"/>
</dbReference>
<evidence type="ECO:0000256" key="8">
    <source>
        <dbReference type="ARBA" id="ARBA00023186"/>
    </source>
</evidence>
<keyword evidence="8" id="KW-0143">Chaperone</keyword>
<dbReference type="RefSeq" id="WP_110794217.1">
    <property type="nucleotide sequence ID" value="NZ_KZ826481.1"/>
</dbReference>
<evidence type="ECO:0000256" key="9">
    <source>
        <dbReference type="ARBA" id="ARBA00030642"/>
    </source>
</evidence>
<reference evidence="15 16" key="1">
    <citation type="submission" date="2018-05" db="EMBL/GenBank/DDBJ databases">
        <title>Oceanovita maritima gen. nov., sp. nov., a marine bacterium in the family Rhodobacteraceae isolated from surface seawater of Lundu port Xiamen, China.</title>
        <authorList>
            <person name="Hetharua B.H."/>
            <person name="Min D."/>
            <person name="Liao H."/>
            <person name="Tian Y."/>
        </authorList>
    </citation>
    <scope>NUCLEOTIDE SEQUENCE [LARGE SCALE GENOMIC DNA]</scope>
    <source>
        <strain evidence="15 16">FSX-11</strain>
    </source>
</reference>
<comment type="caution">
    <text evidence="15">The sequence shown here is derived from an EMBL/GenBank/DDBJ whole genome shotgun (WGS) entry which is preliminary data.</text>
</comment>
<dbReference type="GO" id="GO:0005886">
    <property type="term" value="C:plasma membrane"/>
    <property type="evidence" value="ECO:0007669"/>
    <property type="project" value="UniProtKB-SubCell"/>
</dbReference>
<dbReference type="Gene3D" id="3.10.50.40">
    <property type="match status" value="1"/>
</dbReference>
<sequence>MASSGGTTKTLVWILMGLLILGLGGFGATNLSSGVRSIGSVGSQEISVDDYARALQRELRGIQAQTGAPVTFSQAQAAGLDQRILSQLVNSAAMDDETMRMGLSIGDANLSKQIFDIPSFQGVDGNFDREGYAYALRNAGLTEAEFEEDLRQETARTLVQGAVISGVSVPAAHVDALVDFVGARRDFTWAKLTQKNLTEPTPPPTADELRSYHQSHLPDFTLPEMKRITYAWITPDMILDTVEVDEAALAALYDERKAEFNTEERRLVERLAFADEAAAEAAKAAIETGDKSFEDLVSDRGLELTDVDMGDVARGDLGAAADAVFGSDVGQITGPFTTSLGPALYRVNAILPAEANSFDEVKDRLRDELALDRARRVIEAQAEAIDDMLAGGATLEDVAKETELVLAQVDWHAESGDDIAAYPEFDAAAEAITADDFPEVAELEDGGIYAMRLEEILAPRAQTLDEVRDAVAAAWEAAETESRLRAQAEALLPQLENGVDFAGVGLTATVETDVLRNGFIPGTPEDYLEQVFDMALGDILITNAFGGVIITRLDAQNGPDMDNGDVAALAASLREQAQAAVAQDIYEAYIRDIRSRVDVNLNTQAVNAVNASLQ</sequence>
<evidence type="ECO:0000256" key="13">
    <source>
        <dbReference type="ARBA" id="ARBA00042775"/>
    </source>
</evidence>
<dbReference type="OrthoDB" id="9768393at2"/>
<dbReference type="Gene3D" id="1.10.4030.10">
    <property type="entry name" value="Porin chaperone SurA, peptide-binding domain"/>
    <property type="match status" value="1"/>
</dbReference>
<evidence type="ECO:0000256" key="7">
    <source>
        <dbReference type="ARBA" id="ARBA00023136"/>
    </source>
</evidence>
<dbReference type="InterPro" id="IPR000297">
    <property type="entry name" value="PPIase_PpiC"/>
</dbReference>
<keyword evidence="7" id="KW-0472">Membrane</keyword>
<keyword evidence="16" id="KW-1185">Reference proteome</keyword>
<evidence type="ECO:0000256" key="2">
    <source>
        <dbReference type="ARBA" id="ARBA00018370"/>
    </source>
</evidence>
<dbReference type="Pfam" id="PF13624">
    <property type="entry name" value="SurA_N_3"/>
    <property type="match status" value="1"/>
</dbReference>
<evidence type="ECO:0000256" key="3">
    <source>
        <dbReference type="ARBA" id="ARBA00022475"/>
    </source>
</evidence>
<evidence type="ECO:0000256" key="11">
    <source>
        <dbReference type="ARBA" id="ARBA00038408"/>
    </source>
</evidence>
<accession>A0A2V4NGY8</accession>
<feature type="domain" description="PpiC" evidence="14">
    <location>
        <begin position="244"/>
        <end position="363"/>
    </location>
</feature>
<dbReference type="Proteomes" id="UP000248012">
    <property type="component" value="Unassembled WGS sequence"/>
</dbReference>
<keyword evidence="6" id="KW-1133">Transmembrane helix</keyword>
<evidence type="ECO:0000313" key="15">
    <source>
        <dbReference type="EMBL" id="PYC49380.1"/>
    </source>
</evidence>
<dbReference type="AlphaFoldDB" id="A0A2V4NGY8"/>
<dbReference type="PANTHER" id="PTHR47529:SF1">
    <property type="entry name" value="PERIPLASMIC CHAPERONE PPID"/>
    <property type="match status" value="1"/>
</dbReference>
<dbReference type="InterPro" id="IPR046357">
    <property type="entry name" value="PPIase_dom_sf"/>
</dbReference>
<evidence type="ECO:0000256" key="1">
    <source>
        <dbReference type="ARBA" id="ARBA00004382"/>
    </source>
</evidence>
<evidence type="ECO:0000256" key="4">
    <source>
        <dbReference type="ARBA" id="ARBA00022519"/>
    </source>
</evidence>
<dbReference type="SUPFAM" id="SSF109998">
    <property type="entry name" value="Triger factor/SurA peptide-binding domain-like"/>
    <property type="match status" value="1"/>
</dbReference>
<evidence type="ECO:0000256" key="12">
    <source>
        <dbReference type="ARBA" id="ARBA00040743"/>
    </source>
</evidence>
<dbReference type="EMBL" id="QFVT01000001">
    <property type="protein sequence ID" value="PYC49380.1"/>
    <property type="molecule type" value="Genomic_DNA"/>
</dbReference>
<keyword evidence="5" id="KW-0812">Transmembrane</keyword>
<dbReference type="PANTHER" id="PTHR47529">
    <property type="entry name" value="PEPTIDYL-PROLYL CIS-TRANS ISOMERASE D"/>
    <property type="match status" value="1"/>
</dbReference>
<evidence type="ECO:0000256" key="6">
    <source>
        <dbReference type="ARBA" id="ARBA00022989"/>
    </source>
</evidence>
<evidence type="ECO:0000313" key="16">
    <source>
        <dbReference type="Proteomes" id="UP000248012"/>
    </source>
</evidence>
<proteinExistence type="inferred from homology"/>
<dbReference type="InterPro" id="IPR052029">
    <property type="entry name" value="PpiD_chaperone"/>
</dbReference>
<protein>
    <recommendedName>
        <fullName evidence="2">Parvulin-like PPIase</fullName>
    </recommendedName>
    <alternativeName>
        <fullName evidence="9">Peptidyl-prolyl cis-trans isomerase plp</fullName>
    </alternativeName>
    <alternativeName>
        <fullName evidence="12">Periplasmic chaperone PpiD</fullName>
    </alternativeName>
    <alternativeName>
        <fullName evidence="13">Periplasmic folding chaperone</fullName>
    </alternativeName>
    <alternativeName>
        <fullName evidence="10">Rotamase plp</fullName>
    </alternativeName>
</protein>
<keyword evidence="4" id="KW-0997">Cell inner membrane</keyword>
<comment type="similarity">
    <text evidence="11">Belongs to the PpiD chaperone family.</text>
</comment>
<organism evidence="15 16">
    <name type="scientific">Litorivita pollutaquae</name>
    <dbReference type="NCBI Taxonomy" id="2200892"/>
    <lineage>
        <taxon>Bacteria</taxon>
        <taxon>Pseudomonadati</taxon>
        <taxon>Pseudomonadota</taxon>
        <taxon>Alphaproteobacteria</taxon>
        <taxon>Rhodobacterales</taxon>
        <taxon>Paracoccaceae</taxon>
        <taxon>Litorivita</taxon>
    </lineage>
</organism>
<dbReference type="Pfam" id="PF13145">
    <property type="entry name" value="Rotamase_2"/>
    <property type="match status" value="1"/>
</dbReference>
<keyword evidence="3" id="KW-1003">Cell membrane</keyword>
<evidence type="ECO:0000259" key="14">
    <source>
        <dbReference type="Pfam" id="PF13145"/>
    </source>
</evidence>
<gene>
    <name evidence="15" type="ORF">DI396_00485</name>
</gene>
<dbReference type="GO" id="GO:0003755">
    <property type="term" value="F:peptidyl-prolyl cis-trans isomerase activity"/>
    <property type="evidence" value="ECO:0007669"/>
    <property type="project" value="InterPro"/>
</dbReference>
<comment type="subcellular location">
    <subcellularLocation>
        <location evidence="1">Cell inner membrane</location>
        <topology evidence="1">Single-pass type II membrane protein</topology>
        <orientation evidence="1">Periplasmic side</orientation>
    </subcellularLocation>
</comment>